<evidence type="ECO:0000313" key="2">
    <source>
        <dbReference type="EMBL" id="KAF7283317.1"/>
    </source>
</evidence>
<organism evidence="2 3">
    <name type="scientific">Rhynchophorus ferrugineus</name>
    <name type="common">Red palm weevil</name>
    <name type="synonym">Curculio ferrugineus</name>
    <dbReference type="NCBI Taxonomy" id="354439"/>
    <lineage>
        <taxon>Eukaryota</taxon>
        <taxon>Metazoa</taxon>
        <taxon>Ecdysozoa</taxon>
        <taxon>Arthropoda</taxon>
        <taxon>Hexapoda</taxon>
        <taxon>Insecta</taxon>
        <taxon>Pterygota</taxon>
        <taxon>Neoptera</taxon>
        <taxon>Endopterygota</taxon>
        <taxon>Coleoptera</taxon>
        <taxon>Polyphaga</taxon>
        <taxon>Cucujiformia</taxon>
        <taxon>Curculionidae</taxon>
        <taxon>Dryophthorinae</taxon>
        <taxon>Rhynchophorus</taxon>
    </lineage>
</organism>
<accession>A0A834IZG7</accession>
<feature type="region of interest" description="Disordered" evidence="1">
    <location>
        <begin position="1"/>
        <end position="32"/>
    </location>
</feature>
<name>A0A834IZG7_RHYFE</name>
<dbReference type="EMBL" id="JAACXV010000117">
    <property type="protein sequence ID" value="KAF7283317.1"/>
    <property type="molecule type" value="Genomic_DNA"/>
</dbReference>
<feature type="compositionally biased region" description="Gly residues" evidence="1">
    <location>
        <begin position="1"/>
        <end position="10"/>
    </location>
</feature>
<protein>
    <submittedName>
        <fullName evidence="2">Uncharacterized protein</fullName>
    </submittedName>
</protein>
<dbReference type="Proteomes" id="UP000625711">
    <property type="component" value="Unassembled WGS sequence"/>
</dbReference>
<proteinExistence type="predicted"/>
<reference evidence="2" key="1">
    <citation type="submission" date="2020-08" db="EMBL/GenBank/DDBJ databases">
        <title>Genome sequencing and assembly of the red palm weevil Rhynchophorus ferrugineus.</title>
        <authorList>
            <person name="Dias G.B."/>
            <person name="Bergman C.M."/>
            <person name="Manee M."/>
        </authorList>
    </citation>
    <scope>NUCLEOTIDE SEQUENCE</scope>
    <source>
        <strain evidence="2">AA-2017</strain>
        <tissue evidence="2">Whole larva</tissue>
    </source>
</reference>
<dbReference type="AlphaFoldDB" id="A0A834IZG7"/>
<feature type="compositionally biased region" description="Basic and acidic residues" evidence="1">
    <location>
        <begin position="17"/>
        <end position="28"/>
    </location>
</feature>
<sequence>MNYEHGGGWAAGRRGFRREMRNPGDGARRKPPGTVRYRLRCVREVRILKRDLDGNVGIYIGRKKTPGERYHGGVYLSAMFHGD</sequence>
<evidence type="ECO:0000256" key="1">
    <source>
        <dbReference type="SAM" id="MobiDB-lite"/>
    </source>
</evidence>
<evidence type="ECO:0000313" key="3">
    <source>
        <dbReference type="Proteomes" id="UP000625711"/>
    </source>
</evidence>
<comment type="caution">
    <text evidence="2">The sequence shown here is derived from an EMBL/GenBank/DDBJ whole genome shotgun (WGS) entry which is preliminary data.</text>
</comment>
<keyword evidence="3" id="KW-1185">Reference proteome</keyword>
<gene>
    <name evidence="2" type="ORF">GWI33_000948</name>
</gene>